<accession>A0A2S4LTM4</accession>
<organism evidence="1 2">
    <name type="scientific">Paraburkholderia eburnea</name>
    <dbReference type="NCBI Taxonomy" id="1189126"/>
    <lineage>
        <taxon>Bacteria</taxon>
        <taxon>Pseudomonadati</taxon>
        <taxon>Pseudomonadota</taxon>
        <taxon>Betaproteobacteria</taxon>
        <taxon>Burkholderiales</taxon>
        <taxon>Burkholderiaceae</taxon>
        <taxon>Paraburkholderia</taxon>
    </lineage>
</organism>
<name>A0A2S4LTM4_9BURK</name>
<reference evidence="1 2" key="1">
    <citation type="submission" date="2018-01" db="EMBL/GenBank/DDBJ databases">
        <title>Genomic Encyclopedia of Type Strains, Phase III (KMG-III): the genomes of soil and plant-associated and newly described type strains.</title>
        <authorList>
            <person name="Whitman W."/>
        </authorList>
    </citation>
    <scope>NUCLEOTIDE SEQUENCE [LARGE SCALE GENOMIC DNA]</scope>
    <source>
        <strain evidence="1 2">JCM 18070</strain>
    </source>
</reference>
<keyword evidence="2" id="KW-1185">Reference proteome</keyword>
<evidence type="ECO:0000313" key="1">
    <source>
        <dbReference type="EMBL" id="POR45813.1"/>
    </source>
</evidence>
<gene>
    <name evidence="1" type="ORF">B0G62_12938</name>
</gene>
<proteinExistence type="predicted"/>
<dbReference type="AlphaFoldDB" id="A0A2S4LTM4"/>
<protein>
    <submittedName>
        <fullName evidence="1">Uncharacterized protein</fullName>
    </submittedName>
</protein>
<comment type="caution">
    <text evidence="1">The sequence shown here is derived from an EMBL/GenBank/DDBJ whole genome shotgun (WGS) entry which is preliminary data.</text>
</comment>
<dbReference type="Proteomes" id="UP000237381">
    <property type="component" value="Unassembled WGS sequence"/>
</dbReference>
<dbReference type="EMBL" id="PQGA01000029">
    <property type="protein sequence ID" value="POR45813.1"/>
    <property type="molecule type" value="Genomic_DNA"/>
</dbReference>
<sequence length="116" mass="12832">MPQATRFRSRRNTTIVSIFCAALIVITFVLAEMKPWSRKPADAGLCQNNPAQWRQTALQNKTGGTAFAIPSGARWDEESRRWVVPFRTRDQQAGDPNQTALIDCTGAVTIPNTRGG</sequence>
<dbReference type="RefSeq" id="WP_103707610.1">
    <property type="nucleotide sequence ID" value="NZ_PQGA01000029.1"/>
</dbReference>
<evidence type="ECO:0000313" key="2">
    <source>
        <dbReference type="Proteomes" id="UP000237381"/>
    </source>
</evidence>
<dbReference type="OrthoDB" id="9101805at2"/>